<sequence>MTAYMKMLNELSEDALPEAGGKGASLGTLIRAGLPVPPGFVVTTRAYRAHLEASGLTRRIQEALAQLRQPDIDAIAAASREISGWIEEAAMPRDVQAELEQMYGELAHAAGGNEGLSVAVRSSATAEDLPTASFAGQHETYLGVYGKEAVSAHVKKCWASLWTPQAITYRMNMNFDHLEVALAVVIQAMIPSQAAGVMFTANPVSGKRDEILISAGYGLGEAVVSGLITPDTFIVTKDGRVQERTLGSKKLRIQLKSDGTVTEEVPLAERQSYCLGPTELTRLSGLAKLVEQHYGCAMDTEWALSQGNIYLLQARPITAMTPTAEDLEVLGPEDEIIYKGAKEPFGLQSVIEHSPYPHAPLDFASFCYFYKGVHQNFMESGFSPKGDDRPVERENGVVALHFAGLSVSPAMLWKLPAAWVKNSFFKNKYTWHDFASEVQAWIEKTDGVLNHAGDARQMVDLFEQALKDYQHFVYKRFAVIAMPSSCSEKKLASMVKQAAGQANADDITASLLRALPFRTALQNQALLKMAQAARLHGKDSPAYHKELKQFLREYGDRPSLGMGRMLSPATWREEPEKMDEVIEALLADSSAPDPEESFRRQEAEFNAAKQLVRDGLKPAAYAKFLKLLDSVREATVIREESVFYLEKLAGYLHRIALKLGEMLAERKVIDKANDIFFLLLEELRDAAQGKMEVRERIGRRKSAFARVYAAHEQGVHWLISTGSFPVFSEKKRQDDDAANAGVIRGSAASRGIYEGPVCIVRNPAQFKKLKKGDVLVSPYTAPMWTPLFKIAGAAVTEIGSAGSHAAIVAREYGIPAVVAIDNATNLLQDGQRIRVDGTKGIVTLLD</sequence>
<reference evidence="3" key="1">
    <citation type="submission" date="2018-02" db="EMBL/GenBank/DDBJ databases">
        <authorList>
            <person name="Kim S.-K."/>
            <person name="Jung H.-I."/>
            <person name="Lee S.-W."/>
        </authorList>
    </citation>
    <scope>NUCLEOTIDE SEQUENCE</scope>
    <source>
        <strain evidence="3">SK3146</strain>
    </source>
</reference>
<dbReference type="GO" id="GO:0008986">
    <property type="term" value="F:pyruvate, water dikinase activity"/>
    <property type="evidence" value="ECO:0007669"/>
    <property type="project" value="UniProtKB-EC"/>
</dbReference>
<dbReference type="InterPro" id="IPR013815">
    <property type="entry name" value="ATP_grasp_subdomain_1"/>
</dbReference>
<dbReference type="Proteomes" id="UP001057134">
    <property type="component" value="Chromosome"/>
</dbReference>
<feature type="domain" description="PEP-utilising enzyme mobile" evidence="1">
    <location>
        <begin position="770"/>
        <end position="840"/>
    </location>
</feature>
<dbReference type="InterPro" id="IPR051549">
    <property type="entry name" value="PEP_Utilizing_Enz"/>
</dbReference>
<feature type="domain" description="Pyruvate phosphate dikinase AMP/ATP-binding" evidence="2">
    <location>
        <begin position="18"/>
        <end position="322"/>
    </location>
</feature>
<gene>
    <name evidence="3" type="primary">ppsA_4</name>
    <name evidence="3" type="ORF">SK3146_05341</name>
</gene>
<evidence type="ECO:0000313" key="3">
    <source>
        <dbReference type="EMBL" id="UQZ86049.1"/>
    </source>
</evidence>
<keyword evidence="3" id="KW-0808">Transferase</keyword>
<dbReference type="SUPFAM" id="SSF56059">
    <property type="entry name" value="Glutathione synthetase ATP-binding domain-like"/>
    <property type="match status" value="1"/>
</dbReference>
<dbReference type="EMBL" id="CP027059">
    <property type="protein sequence ID" value="UQZ86049.1"/>
    <property type="molecule type" value="Genomic_DNA"/>
</dbReference>
<dbReference type="Gene3D" id="3.30.470.20">
    <property type="entry name" value="ATP-grasp fold, B domain"/>
    <property type="match status" value="1"/>
</dbReference>
<dbReference type="PANTHER" id="PTHR43615:SF1">
    <property type="entry name" value="PPDK_N DOMAIN-CONTAINING PROTEIN"/>
    <property type="match status" value="1"/>
</dbReference>
<dbReference type="InterPro" id="IPR036637">
    <property type="entry name" value="Phosphohistidine_dom_sf"/>
</dbReference>
<dbReference type="EC" id="2.7.9.2" evidence="3"/>
<dbReference type="Gene3D" id="3.50.30.10">
    <property type="entry name" value="Phosphohistidine domain"/>
    <property type="match status" value="1"/>
</dbReference>
<dbReference type="Pfam" id="PF01326">
    <property type="entry name" value="PPDK_N"/>
    <property type="match status" value="1"/>
</dbReference>
<evidence type="ECO:0000259" key="1">
    <source>
        <dbReference type="Pfam" id="PF00391"/>
    </source>
</evidence>
<dbReference type="PANTHER" id="PTHR43615">
    <property type="entry name" value="PHOSPHOENOLPYRUVATE SYNTHASE-RELATED"/>
    <property type="match status" value="1"/>
</dbReference>
<accession>A0ABY4RTX3</accession>
<dbReference type="Pfam" id="PF00391">
    <property type="entry name" value="PEP-utilizers"/>
    <property type="match status" value="1"/>
</dbReference>
<dbReference type="InterPro" id="IPR008279">
    <property type="entry name" value="PEP-util_enz_mobile_dom"/>
</dbReference>
<evidence type="ECO:0000259" key="2">
    <source>
        <dbReference type="Pfam" id="PF01326"/>
    </source>
</evidence>
<keyword evidence="4" id="KW-1185">Reference proteome</keyword>
<protein>
    <submittedName>
        <fullName evidence="3">Phosphoenolpyruvate synthase</fullName>
        <ecNumber evidence="3">2.7.9.2</ecNumber>
    </submittedName>
</protein>
<dbReference type="InterPro" id="IPR002192">
    <property type="entry name" value="PPDK_AMP/ATP-bd"/>
</dbReference>
<evidence type="ECO:0000313" key="4">
    <source>
        <dbReference type="Proteomes" id="UP001057134"/>
    </source>
</evidence>
<dbReference type="RefSeq" id="WP_249861617.1">
    <property type="nucleotide sequence ID" value="NZ_CP027059.1"/>
</dbReference>
<dbReference type="SUPFAM" id="SSF52009">
    <property type="entry name" value="Phosphohistidine domain"/>
    <property type="match status" value="1"/>
</dbReference>
<organism evidence="3 4">
    <name type="scientific">Paenibacillus konkukensis</name>
    <dbReference type="NCBI Taxonomy" id="2020716"/>
    <lineage>
        <taxon>Bacteria</taxon>
        <taxon>Bacillati</taxon>
        <taxon>Bacillota</taxon>
        <taxon>Bacilli</taxon>
        <taxon>Bacillales</taxon>
        <taxon>Paenibacillaceae</taxon>
        <taxon>Paenibacillus</taxon>
    </lineage>
</organism>
<dbReference type="Gene3D" id="3.30.1490.20">
    <property type="entry name" value="ATP-grasp fold, A domain"/>
    <property type="match status" value="1"/>
</dbReference>
<name>A0ABY4RTX3_9BACL</name>
<reference evidence="3" key="2">
    <citation type="journal article" date="2021" name="J Anim Sci Technol">
        <title>Complete genome sequence of Paenibacillus konkukensis sp. nov. SK3146 as a potential probiotic strain.</title>
        <authorList>
            <person name="Jung H.I."/>
            <person name="Park S."/>
            <person name="Niu K.M."/>
            <person name="Lee S.W."/>
            <person name="Kothari D."/>
            <person name="Yi K.J."/>
            <person name="Kim S.K."/>
        </authorList>
    </citation>
    <scope>NUCLEOTIDE SEQUENCE</scope>
    <source>
        <strain evidence="3">SK3146</strain>
    </source>
</reference>
<proteinExistence type="predicted"/>